<dbReference type="HOGENOM" id="CLU_2574891_0_0_1"/>
<proteinExistence type="predicted"/>
<dbReference type="GeneID" id="19336235"/>
<keyword evidence="1" id="KW-1133">Transmembrane helix</keyword>
<keyword evidence="1" id="KW-0812">Transmembrane</keyword>
<organism evidence="2 3">
    <name type="scientific">Pseudocercospora fijiensis (strain CIRAD86)</name>
    <name type="common">Black leaf streak disease fungus</name>
    <name type="synonym">Mycosphaerella fijiensis</name>
    <dbReference type="NCBI Taxonomy" id="383855"/>
    <lineage>
        <taxon>Eukaryota</taxon>
        <taxon>Fungi</taxon>
        <taxon>Dikarya</taxon>
        <taxon>Ascomycota</taxon>
        <taxon>Pezizomycotina</taxon>
        <taxon>Dothideomycetes</taxon>
        <taxon>Dothideomycetidae</taxon>
        <taxon>Mycosphaerellales</taxon>
        <taxon>Mycosphaerellaceae</taxon>
        <taxon>Pseudocercospora</taxon>
    </lineage>
</organism>
<dbReference type="KEGG" id="pfj:MYCFIDRAFT_204177"/>
<keyword evidence="1" id="KW-0472">Membrane</keyword>
<dbReference type="VEuPathDB" id="FungiDB:MYCFIDRAFT_204177"/>
<dbReference type="Proteomes" id="UP000016932">
    <property type="component" value="Unassembled WGS sequence"/>
</dbReference>
<dbReference type="RefSeq" id="XP_007928375.1">
    <property type="nucleotide sequence ID" value="XM_007930184.1"/>
</dbReference>
<feature type="transmembrane region" description="Helical" evidence="1">
    <location>
        <begin position="6"/>
        <end position="26"/>
    </location>
</feature>
<keyword evidence="3" id="KW-1185">Reference proteome</keyword>
<gene>
    <name evidence="2" type="ORF">MYCFIDRAFT_204177</name>
</gene>
<sequence length="81" mass="9334">MKGYAPVPAIAMHDFGSLVLALFYNVDDSTSKRRLSMEHLTAQKLCHSYIELKQTSSMPWIMRAIPLLFCWDELQCTIRLT</sequence>
<reference evidence="2 3" key="1">
    <citation type="journal article" date="2012" name="PLoS Pathog.">
        <title>Diverse lifestyles and strategies of plant pathogenesis encoded in the genomes of eighteen Dothideomycetes fungi.</title>
        <authorList>
            <person name="Ohm R.A."/>
            <person name="Feau N."/>
            <person name="Henrissat B."/>
            <person name="Schoch C.L."/>
            <person name="Horwitz B.A."/>
            <person name="Barry K.W."/>
            <person name="Condon B.J."/>
            <person name="Copeland A.C."/>
            <person name="Dhillon B."/>
            <person name="Glaser F."/>
            <person name="Hesse C.N."/>
            <person name="Kosti I."/>
            <person name="LaButti K."/>
            <person name="Lindquist E.A."/>
            <person name="Lucas S."/>
            <person name="Salamov A.A."/>
            <person name="Bradshaw R.E."/>
            <person name="Ciuffetti L."/>
            <person name="Hamelin R.C."/>
            <person name="Kema G.H.J."/>
            <person name="Lawrence C."/>
            <person name="Scott J.A."/>
            <person name="Spatafora J.W."/>
            <person name="Turgeon B.G."/>
            <person name="de Wit P.J.G.M."/>
            <person name="Zhong S."/>
            <person name="Goodwin S.B."/>
            <person name="Grigoriev I.V."/>
        </authorList>
    </citation>
    <scope>NUCLEOTIDE SEQUENCE [LARGE SCALE GENOMIC DNA]</scope>
    <source>
        <strain evidence="2 3">CIRAD86</strain>
    </source>
</reference>
<evidence type="ECO:0000313" key="2">
    <source>
        <dbReference type="EMBL" id="EME81090.1"/>
    </source>
</evidence>
<evidence type="ECO:0000313" key="3">
    <source>
        <dbReference type="Proteomes" id="UP000016932"/>
    </source>
</evidence>
<name>M2YTL1_PSEFD</name>
<protein>
    <submittedName>
        <fullName evidence="2">Uncharacterized protein</fullName>
    </submittedName>
</protein>
<accession>M2YTL1</accession>
<dbReference type="AlphaFoldDB" id="M2YTL1"/>
<dbReference type="EMBL" id="KB446560">
    <property type="protein sequence ID" value="EME81090.1"/>
    <property type="molecule type" value="Genomic_DNA"/>
</dbReference>
<evidence type="ECO:0000256" key="1">
    <source>
        <dbReference type="SAM" id="Phobius"/>
    </source>
</evidence>